<accession>A0A1D9Q8H5</accession>
<dbReference type="Proteomes" id="UP000177798">
    <property type="component" value="Chromosome 7"/>
</dbReference>
<evidence type="ECO:0000313" key="2">
    <source>
        <dbReference type="Proteomes" id="UP000177798"/>
    </source>
</evidence>
<dbReference type="AlphaFoldDB" id="A0A1D9Q8H5"/>
<dbReference type="RefSeq" id="XP_001595067.1">
    <property type="nucleotide sequence ID" value="XM_001595017.1"/>
</dbReference>
<name>A0A1D9Q8H5_SCLS1</name>
<reference evidence="2" key="1">
    <citation type="journal article" date="2017" name="Genome Biol. Evol.">
        <title>The complete genome sequence of the phytopathogenic fungus Sclerotinia sclerotiorum reveals insights into the genome architecture of broad host range pathogens.</title>
        <authorList>
            <person name="Derbyshire M."/>
            <person name="Denton-Giles M."/>
            <person name="Hegedus D."/>
            <person name="Seifbarghy S."/>
            <person name="Rollins J."/>
            <person name="van Kan J."/>
            <person name="Seidl M.F."/>
            <person name="Faino L."/>
            <person name="Mbengue M."/>
            <person name="Navaud O."/>
            <person name="Raffaele S."/>
            <person name="Hammond-Kosack K."/>
            <person name="Heard S."/>
            <person name="Oliver R."/>
        </authorList>
    </citation>
    <scope>NUCLEOTIDE SEQUENCE [LARGE SCALE GENOMIC DNA]</scope>
    <source>
        <strain evidence="2">ATCC 18683 / 1980 / Ss-1</strain>
    </source>
</reference>
<protein>
    <submittedName>
        <fullName evidence="1">Uncharacterized protein</fullName>
    </submittedName>
</protein>
<organism evidence="1 2">
    <name type="scientific">Sclerotinia sclerotiorum (strain ATCC 18683 / 1980 / Ss-1)</name>
    <name type="common">White mold</name>
    <name type="synonym">Whetzelinia sclerotiorum</name>
    <dbReference type="NCBI Taxonomy" id="665079"/>
    <lineage>
        <taxon>Eukaryota</taxon>
        <taxon>Fungi</taxon>
        <taxon>Dikarya</taxon>
        <taxon>Ascomycota</taxon>
        <taxon>Pezizomycotina</taxon>
        <taxon>Leotiomycetes</taxon>
        <taxon>Helotiales</taxon>
        <taxon>Sclerotiniaceae</taxon>
        <taxon>Sclerotinia</taxon>
    </lineage>
</organism>
<dbReference type="KEGG" id="ssl:SS1G_03155"/>
<sequence length="83" mass="8618">MLTCHGLGPGSSTECENSQAPVGSLLVVYIRSDSVNGQYGFMWLIKALPVAVLGRLGALAAPKSAPKCKKLSCVAIALTMIGR</sequence>
<gene>
    <name evidence="1" type="ORF">sscle_07g058720</name>
</gene>
<evidence type="ECO:0000313" key="1">
    <source>
        <dbReference type="EMBL" id="APA11102.1"/>
    </source>
</evidence>
<dbReference type="VEuPathDB" id="FungiDB:sscle_07g058720"/>
<dbReference type="EMBL" id="CP017820">
    <property type="protein sequence ID" value="APA11102.1"/>
    <property type="molecule type" value="Genomic_DNA"/>
</dbReference>
<proteinExistence type="predicted"/>